<evidence type="ECO:0000259" key="2">
    <source>
        <dbReference type="Pfam" id="PF04167"/>
    </source>
</evidence>
<keyword evidence="4" id="KW-1185">Reference proteome</keyword>
<protein>
    <submittedName>
        <fullName evidence="3">DUF402 domain-containing protein</fullName>
    </submittedName>
</protein>
<dbReference type="InterPro" id="IPR035930">
    <property type="entry name" value="FomD-like_sf"/>
</dbReference>
<dbReference type="SUPFAM" id="SSF159234">
    <property type="entry name" value="FomD-like"/>
    <property type="match status" value="1"/>
</dbReference>
<dbReference type="AlphaFoldDB" id="A0A6A9QGK6"/>
<dbReference type="PANTHER" id="PTHR39159:SF1">
    <property type="entry name" value="UPF0374 PROTEIN YGAC"/>
    <property type="match status" value="1"/>
</dbReference>
<reference evidence="3 4" key="1">
    <citation type="submission" date="2019-10" db="EMBL/GenBank/DDBJ databases">
        <title>Genome Sequences from Six Type Strain Members of the Archaeal Family Sulfolobaceae: Acidianus ambivalens, Acidianus infernus, Metallosphaera prunae, Stygiolobus azoricus, Sulfolobus metallicus, and Sulfurisphaera ohwakuensis.</title>
        <authorList>
            <person name="Counts J.A."/>
            <person name="Kelly R.M."/>
        </authorList>
    </citation>
    <scope>NUCLEOTIDE SEQUENCE [LARGE SCALE GENOMIC DNA]</scope>
    <source>
        <strain evidence="3 4">DSM 3191</strain>
    </source>
</reference>
<dbReference type="InterPro" id="IPR007295">
    <property type="entry name" value="DUF402"/>
</dbReference>
<name>A0A6A9QGK6_ACIIN</name>
<dbReference type="OrthoDB" id="84798at2157"/>
<dbReference type="Gene3D" id="2.40.380.10">
    <property type="entry name" value="FomD-like"/>
    <property type="match status" value="1"/>
</dbReference>
<proteinExistence type="predicted"/>
<dbReference type="Pfam" id="PF04167">
    <property type="entry name" value="DUF402"/>
    <property type="match status" value="1"/>
</dbReference>
<evidence type="ECO:0000256" key="1">
    <source>
        <dbReference type="ARBA" id="ARBA00022801"/>
    </source>
</evidence>
<dbReference type="GO" id="GO:0016787">
    <property type="term" value="F:hydrolase activity"/>
    <property type="evidence" value="ECO:0007669"/>
    <property type="project" value="UniProtKB-KW"/>
</dbReference>
<comment type="caution">
    <text evidence="3">The sequence shown here is derived from an EMBL/GenBank/DDBJ whole genome shotgun (WGS) entry which is preliminary data.</text>
</comment>
<dbReference type="RefSeq" id="WP_155862838.1">
    <property type="nucleotide sequence ID" value="NZ_WFIY01000004.1"/>
</dbReference>
<evidence type="ECO:0000313" key="4">
    <source>
        <dbReference type="Proteomes" id="UP000440125"/>
    </source>
</evidence>
<dbReference type="Proteomes" id="UP000440125">
    <property type="component" value="Unassembled WGS sequence"/>
</dbReference>
<evidence type="ECO:0000313" key="3">
    <source>
        <dbReference type="EMBL" id="MUM64346.1"/>
    </source>
</evidence>
<gene>
    <name evidence="3" type="ORF">D1867_03565</name>
</gene>
<organism evidence="3 4">
    <name type="scientific">Acidianus infernus</name>
    <dbReference type="NCBI Taxonomy" id="12915"/>
    <lineage>
        <taxon>Archaea</taxon>
        <taxon>Thermoproteota</taxon>
        <taxon>Thermoprotei</taxon>
        <taxon>Sulfolobales</taxon>
        <taxon>Sulfolobaceae</taxon>
        <taxon>Acidianus</taxon>
    </lineage>
</organism>
<keyword evidence="1" id="KW-0378">Hydrolase</keyword>
<dbReference type="PANTHER" id="PTHR39159">
    <property type="match status" value="1"/>
</dbReference>
<dbReference type="EMBL" id="WFIY01000004">
    <property type="protein sequence ID" value="MUM64346.1"/>
    <property type="molecule type" value="Genomic_DNA"/>
</dbReference>
<sequence>MKIRIRGIYATALTYMLSKNFEIVQQSPQIAERFMQEIIREPADITFKDGEDKGSLIVIGSADNFENYLKEIFPYSIVWKSPVKLYSLIETQNCKYQNYDVEPCLEKGIVIKPPTDGRKIILSPPKAVSKFAMVWRGEGKTFFSEHIAPEERKRLLNISTKYNKKGYNVKWRSNAQFEKNYLLEKDLENLMFKYENNDFSKQGCDFYLINLSLEDKLELDKIRSLVVPTINFHHMLKLSRSREVDIAESGKDNVTQILESLIKDYMGIEHIKINGRRIFLKPGKVIEKRVSDNGYFLLLRREISGNGYYDGLGIRKEEGDYDIMEIDSRKWHEVHNYYSKDGTLKGKYINISTPPELLDGKIRYIDLEVDIIIKNGEKIIIDEDKLEENKKYLSYKMLERIKKEIEYVMTAY</sequence>
<feature type="domain" description="DUF402" evidence="2">
    <location>
        <begin position="277"/>
        <end position="410"/>
    </location>
</feature>
<dbReference type="InterPro" id="IPR050212">
    <property type="entry name" value="Ntdp-like"/>
</dbReference>
<accession>A0A6A9QGK6</accession>